<keyword evidence="3" id="KW-1185">Reference proteome</keyword>
<name>A0A371IMK8_9FIRM</name>
<dbReference type="RefSeq" id="WP_068911371.1">
    <property type="nucleotide sequence ID" value="NZ_MBEW02000005.1"/>
</dbReference>
<accession>A0A371IMK8</accession>
<organism evidence="2 3">
    <name type="scientific">Criibacterium bergeronii</name>
    <dbReference type="NCBI Taxonomy" id="1871336"/>
    <lineage>
        <taxon>Bacteria</taxon>
        <taxon>Bacillati</taxon>
        <taxon>Bacillota</taxon>
        <taxon>Clostridia</taxon>
        <taxon>Peptostreptococcales</taxon>
        <taxon>Filifactoraceae</taxon>
        <taxon>Criibacterium</taxon>
    </lineage>
</organism>
<dbReference type="InterPro" id="IPR025357">
    <property type="entry name" value="DUF4261"/>
</dbReference>
<dbReference type="EMBL" id="MBEW02000005">
    <property type="protein sequence ID" value="RDY21708.1"/>
    <property type="molecule type" value="Genomic_DNA"/>
</dbReference>
<evidence type="ECO:0000313" key="2">
    <source>
        <dbReference type="EMBL" id="RDY21708.1"/>
    </source>
</evidence>
<evidence type="ECO:0000313" key="3">
    <source>
        <dbReference type="Proteomes" id="UP000093352"/>
    </source>
</evidence>
<dbReference type="STRING" id="1871336.BBG48_00160"/>
<comment type="caution">
    <text evidence="2">The sequence shown here is derived from an EMBL/GenBank/DDBJ whole genome shotgun (WGS) entry which is preliminary data.</text>
</comment>
<dbReference type="Proteomes" id="UP000093352">
    <property type="component" value="Unassembled WGS sequence"/>
</dbReference>
<sequence length="255" mass="28914">MSFAFAGMCLQNSREFDLNSIFFTLKNVWNIKVNADSDGYTEEPYLVKFKINDTTFIVKYVDFQVPIEEVKVKSVMSEMDEEFTNLAINHISHVAVGAVTEANPVETASDFCKVVSSVLSEPYSIGVMTPSKIIDSNTFVQETMFLKQDYLPIYNLINVSYKEDKSGISAFTTGLKDFGKPEMEILDSDKDIDTVQMRLYNIAYYIIDNDKELIDGETLTLQEQDEDGNTSNVKFDVEYNDGVNIKGKTVKVYEL</sequence>
<gene>
    <name evidence="2" type="ORF">BBG48_003755</name>
</gene>
<evidence type="ECO:0000259" key="1">
    <source>
        <dbReference type="Pfam" id="PF14080"/>
    </source>
</evidence>
<feature type="domain" description="DUF4261" evidence="1">
    <location>
        <begin position="172"/>
        <end position="245"/>
    </location>
</feature>
<reference evidence="2 3" key="1">
    <citation type="journal article" date="2016" name="Genome Announc.">
        <title>Draft Genome Sequence of Criibacterium bergeronii gen. nov., sp. nov., Strain CCRI-22567T, Isolated from a Vaginal Sample from a Woman with Bacterial Vaginosis.</title>
        <authorList>
            <person name="Maheux A.F."/>
            <person name="Berube E."/>
            <person name="Boudreau D.K."/>
            <person name="Raymond F."/>
            <person name="Corbeil J."/>
            <person name="Roy P.H."/>
            <person name="Boissinot M."/>
            <person name="Omar R.F."/>
        </authorList>
    </citation>
    <scope>NUCLEOTIDE SEQUENCE [LARGE SCALE GENOMIC DNA]</scope>
    <source>
        <strain evidence="2 3">CCRI-22567</strain>
    </source>
</reference>
<proteinExistence type="predicted"/>
<protein>
    <submittedName>
        <fullName evidence="2">DUF4261 domain-containing protein</fullName>
    </submittedName>
</protein>
<dbReference type="AlphaFoldDB" id="A0A371IMK8"/>
<dbReference type="Pfam" id="PF14080">
    <property type="entry name" value="DUF4261"/>
    <property type="match status" value="1"/>
</dbReference>